<evidence type="ECO:0000313" key="3">
    <source>
        <dbReference type="EMBL" id="CEO88199.1"/>
    </source>
</evidence>
<accession>A0A0B7MCD3</accession>
<dbReference type="RefSeq" id="WP_408645689.1">
    <property type="nucleotide sequence ID" value="NZ_CDRZ01000064.1"/>
</dbReference>
<evidence type="ECO:0000259" key="2">
    <source>
        <dbReference type="PROSITE" id="PS51898"/>
    </source>
</evidence>
<name>A0A0B7MCD3_9FIRM</name>
<dbReference type="GO" id="GO:0003677">
    <property type="term" value="F:DNA binding"/>
    <property type="evidence" value="ECO:0007669"/>
    <property type="project" value="InterPro"/>
</dbReference>
<evidence type="ECO:0000256" key="1">
    <source>
        <dbReference type="ARBA" id="ARBA00023172"/>
    </source>
</evidence>
<dbReference type="PROSITE" id="PS51898">
    <property type="entry name" value="TYR_RECOMBINASE"/>
    <property type="match status" value="1"/>
</dbReference>
<organism evidence="3 4">
    <name type="scientific">Syntrophaceticus schinkii</name>
    <dbReference type="NCBI Taxonomy" id="499207"/>
    <lineage>
        <taxon>Bacteria</taxon>
        <taxon>Bacillati</taxon>
        <taxon>Bacillota</taxon>
        <taxon>Clostridia</taxon>
        <taxon>Thermoanaerobacterales</taxon>
        <taxon>Thermoanaerobacterales Family III. Incertae Sedis</taxon>
        <taxon>Syntrophaceticus</taxon>
    </lineage>
</organism>
<dbReference type="Pfam" id="PF00589">
    <property type="entry name" value="Phage_integrase"/>
    <property type="match status" value="1"/>
</dbReference>
<keyword evidence="4" id="KW-1185">Reference proteome</keyword>
<dbReference type="Proteomes" id="UP000046155">
    <property type="component" value="Unassembled WGS sequence"/>
</dbReference>
<dbReference type="EMBL" id="CDRZ01000064">
    <property type="protein sequence ID" value="CEO88199.1"/>
    <property type="molecule type" value="Genomic_DNA"/>
</dbReference>
<dbReference type="InterPro" id="IPR013762">
    <property type="entry name" value="Integrase-like_cat_sf"/>
</dbReference>
<sequence length="106" mass="12272">MLVSRQLKAPRRTRSDFTPYIFTHEEMKRIFASVDSMRPHTRYNSAEVYPVLFRVLYGCGLRISEALDLRIRDVDLNIGVLTVRNGKFNKSRLVVMSPSLIDVAQK</sequence>
<reference evidence="4" key="1">
    <citation type="submission" date="2015-01" db="EMBL/GenBank/DDBJ databases">
        <authorList>
            <person name="Manzoor Shahid"/>
            <person name="Zubair Saima"/>
        </authorList>
    </citation>
    <scope>NUCLEOTIDE SEQUENCE [LARGE SCALE GENOMIC DNA]</scope>
    <source>
        <strain evidence="4">Sp3</strain>
    </source>
</reference>
<dbReference type="Gene3D" id="1.10.443.10">
    <property type="entry name" value="Intergrase catalytic core"/>
    <property type="match status" value="1"/>
</dbReference>
<dbReference type="AlphaFoldDB" id="A0A0B7MCD3"/>
<dbReference type="InterPro" id="IPR002104">
    <property type="entry name" value="Integrase_catalytic"/>
</dbReference>
<dbReference type="GO" id="GO:0015074">
    <property type="term" value="P:DNA integration"/>
    <property type="evidence" value="ECO:0007669"/>
    <property type="project" value="InterPro"/>
</dbReference>
<dbReference type="GO" id="GO:0006310">
    <property type="term" value="P:DNA recombination"/>
    <property type="evidence" value="ECO:0007669"/>
    <property type="project" value="UniProtKB-KW"/>
</dbReference>
<proteinExistence type="predicted"/>
<dbReference type="SUPFAM" id="SSF56349">
    <property type="entry name" value="DNA breaking-rejoining enzymes"/>
    <property type="match status" value="1"/>
</dbReference>
<dbReference type="InterPro" id="IPR011010">
    <property type="entry name" value="DNA_brk_join_enz"/>
</dbReference>
<gene>
    <name evidence="3" type="ORF">SSCH_1560010</name>
</gene>
<keyword evidence="1" id="KW-0233">DNA recombination</keyword>
<protein>
    <submittedName>
        <fullName evidence="3">Putative integrase/recombinase</fullName>
    </submittedName>
</protein>
<feature type="domain" description="Tyr recombinase" evidence="2">
    <location>
        <begin position="17"/>
        <end position="106"/>
    </location>
</feature>
<evidence type="ECO:0000313" key="4">
    <source>
        <dbReference type="Proteomes" id="UP000046155"/>
    </source>
</evidence>